<organism evidence="3 4">
    <name type="scientific">Brevibacillus laterosporus LMG 15441</name>
    <dbReference type="NCBI Taxonomy" id="1042163"/>
    <lineage>
        <taxon>Bacteria</taxon>
        <taxon>Bacillati</taxon>
        <taxon>Bacillota</taxon>
        <taxon>Bacilli</taxon>
        <taxon>Bacillales</taxon>
        <taxon>Paenibacillaceae</taxon>
        <taxon>Brevibacillus</taxon>
    </lineage>
</organism>
<dbReference type="AlphaFoldDB" id="A0A075QY32"/>
<keyword evidence="3" id="KW-0378">Hydrolase</keyword>
<dbReference type="STRING" id="1042163.BRLA_c001140"/>
<dbReference type="InterPro" id="IPR000045">
    <property type="entry name" value="Prepilin_IV_endopep_pep"/>
</dbReference>
<proteinExistence type="predicted"/>
<feature type="transmembrane region" description="Helical" evidence="1">
    <location>
        <begin position="22"/>
        <end position="41"/>
    </location>
</feature>
<dbReference type="eggNOG" id="COG1989">
    <property type="taxonomic scope" value="Bacteria"/>
</dbReference>
<dbReference type="RefSeq" id="WP_081870790.1">
    <property type="nucleotide sequence ID" value="NZ_CP007806.1"/>
</dbReference>
<evidence type="ECO:0000313" key="4">
    <source>
        <dbReference type="Proteomes" id="UP000005850"/>
    </source>
</evidence>
<keyword evidence="4" id="KW-1185">Reference proteome</keyword>
<dbReference type="EMBL" id="CP007806">
    <property type="protein sequence ID" value="AIG24529.1"/>
    <property type="molecule type" value="Genomic_DNA"/>
</dbReference>
<dbReference type="GO" id="GO:0016020">
    <property type="term" value="C:membrane"/>
    <property type="evidence" value="ECO:0007669"/>
    <property type="project" value="InterPro"/>
</dbReference>
<accession>A0A075QY32</accession>
<dbReference type="GO" id="GO:0006508">
    <property type="term" value="P:proteolysis"/>
    <property type="evidence" value="ECO:0007669"/>
    <property type="project" value="UniProtKB-KW"/>
</dbReference>
<evidence type="ECO:0000259" key="2">
    <source>
        <dbReference type="Pfam" id="PF01478"/>
    </source>
</evidence>
<protein>
    <submittedName>
        <fullName evidence="3">Flp pilus assembly protein, protease CpaA</fullName>
    </submittedName>
</protein>
<sequence length="161" mass="18287">MSLVLISVLAIAAYYDVRYRRVPNWLVGLTLCIACLQRGAIGEMWQMVIGVGMGFLLTLLPVLVKGMGMGDQKLLMLVGSYTTPVAIYWIFCCSLVVSICMLLVFPSRFTLIHYHLKSSAGMWFAHRRIWLPEVRKSALALPYALSLLIAYMIYYVKHYVE</sequence>
<evidence type="ECO:0000313" key="3">
    <source>
        <dbReference type="EMBL" id="AIG24529.1"/>
    </source>
</evidence>
<keyword evidence="1" id="KW-0472">Membrane</keyword>
<name>A0A075QY32_BRELA</name>
<keyword evidence="1" id="KW-1133">Transmembrane helix</keyword>
<feature type="domain" description="Prepilin type IV endopeptidase peptidase" evidence="2">
    <location>
        <begin position="3"/>
        <end position="100"/>
    </location>
</feature>
<reference evidence="3 4" key="1">
    <citation type="journal article" date="2011" name="J. Bacteriol.">
        <title>Genome sequence of Brevibacillus laterosporus LMG 15441, a pathogen of invertebrates.</title>
        <authorList>
            <person name="Djukic M."/>
            <person name="Poehlein A."/>
            <person name="Thurmer A."/>
            <person name="Daniel R."/>
        </authorList>
    </citation>
    <scope>NUCLEOTIDE SEQUENCE [LARGE SCALE GENOMIC DNA]</scope>
    <source>
        <strain evidence="3 4">LMG 15441</strain>
    </source>
</reference>
<dbReference type="Proteomes" id="UP000005850">
    <property type="component" value="Chromosome"/>
</dbReference>
<dbReference type="Pfam" id="PF01478">
    <property type="entry name" value="Peptidase_A24"/>
    <property type="match status" value="1"/>
</dbReference>
<keyword evidence="1" id="KW-0812">Transmembrane</keyword>
<evidence type="ECO:0000256" key="1">
    <source>
        <dbReference type="SAM" id="Phobius"/>
    </source>
</evidence>
<dbReference type="Gene3D" id="1.20.120.1220">
    <property type="match status" value="1"/>
</dbReference>
<feature type="transmembrane region" description="Helical" evidence="1">
    <location>
        <begin position="86"/>
        <end position="105"/>
    </location>
</feature>
<dbReference type="KEGG" id="blr:BRLA_c001140"/>
<dbReference type="HOGENOM" id="CLU_057101_4_0_9"/>
<feature type="transmembrane region" description="Helical" evidence="1">
    <location>
        <begin position="48"/>
        <end position="66"/>
    </location>
</feature>
<dbReference type="GO" id="GO:0004190">
    <property type="term" value="F:aspartic-type endopeptidase activity"/>
    <property type="evidence" value="ECO:0007669"/>
    <property type="project" value="InterPro"/>
</dbReference>
<feature type="transmembrane region" description="Helical" evidence="1">
    <location>
        <begin position="137"/>
        <end position="156"/>
    </location>
</feature>
<keyword evidence="3" id="KW-0645">Protease</keyword>
<gene>
    <name evidence="3" type="primary">cpaA</name>
    <name evidence="3" type="ORF">BRLA_c001140</name>
</gene>